<dbReference type="Proteomes" id="UP000243799">
    <property type="component" value="Unassembled WGS sequence"/>
</dbReference>
<evidence type="ECO:0000313" key="1">
    <source>
        <dbReference type="EMBL" id="SFB62511.1"/>
    </source>
</evidence>
<keyword evidence="2" id="KW-1185">Reference proteome</keyword>
<protein>
    <submittedName>
        <fullName evidence="1">Uncharacterized protein</fullName>
    </submittedName>
</protein>
<name>A0A1I1CII9_9PSEU</name>
<evidence type="ECO:0000313" key="2">
    <source>
        <dbReference type="Proteomes" id="UP000243799"/>
    </source>
</evidence>
<reference evidence="2" key="1">
    <citation type="submission" date="2016-10" db="EMBL/GenBank/DDBJ databases">
        <authorList>
            <person name="Varghese N."/>
            <person name="Submissions S."/>
        </authorList>
    </citation>
    <scope>NUCLEOTIDE SEQUENCE [LARGE SCALE GENOMIC DNA]</scope>
    <source>
        <strain evidence="2">CGMCC 4.3568</strain>
    </source>
</reference>
<organism evidence="1 2">
    <name type="scientific">Amycolatopsis marina</name>
    <dbReference type="NCBI Taxonomy" id="490629"/>
    <lineage>
        <taxon>Bacteria</taxon>
        <taxon>Bacillati</taxon>
        <taxon>Actinomycetota</taxon>
        <taxon>Actinomycetes</taxon>
        <taxon>Pseudonocardiales</taxon>
        <taxon>Pseudonocardiaceae</taxon>
        <taxon>Amycolatopsis</taxon>
    </lineage>
</organism>
<dbReference type="EMBL" id="FOKG01000031">
    <property type="protein sequence ID" value="SFB62511.1"/>
    <property type="molecule type" value="Genomic_DNA"/>
</dbReference>
<feature type="non-terminal residue" evidence="1">
    <location>
        <position position="1"/>
    </location>
</feature>
<gene>
    <name evidence="1" type="ORF">SAMN05216266_1311</name>
</gene>
<accession>A0A1I1CII9</accession>
<proteinExistence type="predicted"/>
<dbReference type="AlphaFoldDB" id="A0A1I1CII9"/>
<sequence length="30" mass="3465">NNRCHPFIWTKTPDQILAKANRQTTSNTAH</sequence>